<dbReference type="RefSeq" id="WP_163386368.1">
    <property type="nucleotide sequence ID" value="NZ_JAUFQS010000012.1"/>
</dbReference>
<feature type="domain" description="Neutral/alkaline non-lysosomal ceramidase N-terminal" evidence="1">
    <location>
        <begin position="48"/>
        <end position="262"/>
    </location>
</feature>
<evidence type="ECO:0000313" key="2">
    <source>
        <dbReference type="EMBL" id="MDN3688832.1"/>
    </source>
</evidence>
<keyword evidence="3" id="KW-1185">Reference proteome</keyword>
<dbReference type="Pfam" id="PF04734">
    <property type="entry name" value="Ceramidase_alk"/>
    <property type="match status" value="1"/>
</dbReference>
<proteinExistence type="predicted"/>
<name>A0ABT8C8Z0_9BACT</name>
<sequence>MKNDRIKIPIFSPLPILILLLVMLVGLPLYGQNNMVWKTGTDKFKITPQTPLWMAGYGHRDHPAQGKYSELWVKVIAFEDQQGNTAVLLTSDLLGLPGKMSEKIRTAIYQQYGLTKSQVILNSSHTHSGPVLEAALYDIYPLDEQQQQRISEYSRQLEQDIVESVGRALENRAPSRVYAANGTARFQVNRRNNKESEIHLLTELKGPIDHAVPVIKVTDLQDRITAVLFGYACHPTVLSQYSWSADYPGYAQETLEENHPGAMALFFQGAAGDQNPLPRRTVPLARQYGKELAAAVERVLEEDMKTLDPELSYAYEEIDLALNPPMSRETLETMIAEESGYMKRWAERMLEEQKKGLNPDSSYPFPIQVWKLGEQVLFSMGGESTIGYANRLKAKYGPEVFVMAYSNDVMGYIPTEIILQEGGYEGYSSQMVYGLHNSWKAGLEEQILSTFDALARQLTIPANP</sequence>
<protein>
    <submittedName>
        <fullName evidence="2">Neutral/alkaline non-lysosomal ceramidase N-terminal domain-containing protein</fullName>
    </submittedName>
</protein>
<accession>A0ABT8C8Z0</accession>
<dbReference type="InterPro" id="IPR031329">
    <property type="entry name" value="NEUT/ALK_ceramidase_N"/>
</dbReference>
<dbReference type="EMBL" id="JAUFQS010000012">
    <property type="protein sequence ID" value="MDN3688832.1"/>
    <property type="molecule type" value="Genomic_DNA"/>
</dbReference>
<organism evidence="2 3">
    <name type="scientific">Cyclobacterium jeungdonense</name>
    <dbReference type="NCBI Taxonomy" id="708087"/>
    <lineage>
        <taxon>Bacteria</taxon>
        <taxon>Pseudomonadati</taxon>
        <taxon>Bacteroidota</taxon>
        <taxon>Cytophagia</taxon>
        <taxon>Cytophagales</taxon>
        <taxon>Cyclobacteriaceae</taxon>
        <taxon>Cyclobacterium</taxon>
    </lineage>
</organism>
<reference evidence="3" key="1">
    <citation type="journal article" date="2019" name="Int. J. Syst. Evol. Microbiol.">
        <title>The Global Catalogue of Microorganisms (GCM) 10K type strain sequencing project: providing services to taxonomists for standard genome sequencing and annotation.</title>
        <authorList>
            <consortium name="The Broad Institute Genomics Platform"/>
            <consortium name="The Broad Institute Genome Sequencing Center for Infectious Disease"/>
            <person name="Wu L."/>
            <person name="Ma J."/>
        </authorList>
    </citation>
    <scope>NUCLEOTIDE SEQUENCE [LARGE SCALE GENOMIC DNA]</scope>
    <source>
        <strain evidence="3">CECT 7706</strain>
    </source>
</reference>
<evidence type="ECO:0000313" key="3">
    <source>
        <dbReference type="Proteomes" id="UP001236663"/>
    </source>
</evidence>
<comment type="caution">
    <text evidence="2">The sequence shown here is derived from an EMBL/GenBank/DDBJ whole genome shotgun (WGS) entry which is preliminary data.</text>
</comment>
<evidence type="ECO:0000259" key="1">
    <source>
        <dbReference type="Pfam" id="PF04734"/>
    </source>
</evidence>
<dbReference type="Proteomes" id="UP001236663">
    <property type="component" value="Unassembled WGS sequence"/>
</dbReference>
<gene>
    <name evidence="2" type="ORF">QWZ15_13410</name>
</gene>